<dbReference type="SUPFAM" id="SSF53448">
    <property type="entry name" value="Nucleotide-diphospho-sugar transferases"/>
    <property type="match status" value="1"/>
</dbReference>
<comment type="caution">
    <text evidence="2">The sequence shown here is derived from an EMBL/GenBank/DDBJ whole genome shotgun (WGS) entry which is preliminary data.</text>
</comment>
<organism evidence="2 3">
    <name type="scientific">alpha proteobacterium IMCC14465</name>
    <dbReference type="NCBI Taxonomy" id="1220535"/>
    <lineage>
        <taxon>Bacteria</taxon>
        <taxon>Pseudomonadati</taxon>
        <taxon>Pseudomonadota</taxon>
        <taxon>Alphaproteobacteria</taxon>
        <taxon>PS1 clade</taxon>
    </lineage>
</organism>
<dbReference type="Gene3D" id="3.90.550.10">
    <property type="entry name" value="Spore Coat Polysaccharide Biosynthesis Protein SpsA, Chain A"/>
    <property type="match status" value="1"/>
</dbReference>
<dbReference type="CDD" id="cd00761">
    <property type="entry name" value="Glyco_tranf_GTA_type"/>
    <property type="match status" value="1"/>
</dbReference>
<evidence type="ECO:0000313" key="3">
    <source>
        <dbReference type="Proteomes" id="UP000004836"/>
    </source>
</evidence>
<keyword evidence="3" id="KW-1185">Reference proteome</keyword>
<evidence type="ECO:0000313" key="2">
    <source>
        <dbReference type="EMBL" id="EJW22111.1"/>
    </source>
</evidence>
<dbReference type="PANTHER" id="PTHR22916:SF3">
    <property type="entry name" value="UDP-GLCNAC:BETAGAL BETA-1,3-N-ACETYLGLUCOSAMINYLTRANSFERASE-LIKE PROTEIN 1"/>
    <property type="match status" value="1"/>
</dbReference>
<dbReference type="OrthoDB" id="5291101at2"/>
<dbReference type="PANTHER" id="PTHR22916">
    <property type="entry name" value="GLYCOSYLTRANSFERASE"/>
    <property type="match status" value="1"/>
</dbReference>
<dbReference type="EMBL" id="ALYF01000002">
    <property type="protein sequence ID" value="EJW22111.1"/>
    <property type="molecule type" value="Genomic_DNA"/>
</dbReference>
<dbReference type="InterPro" id="IPR001173">
    <property type="entry name" value="Glyco_trans_2-like"/>
</dbReference>
<dbReference type="Proteomes" id="UP000004836">
    <property type="component" value="Unassembled WGS sequence"/>
</dbReference>
<gene>
    <name evidence="2" type="ORF">IMCC14465_05050</name>
</gene>
<dbReference type="Pfam" id="PF00535">
    <property type="entry name" value="Glycos_transf_2"/>
    <property type="match status" value="1"/>
</dbReference>
<name>J9DJM0_9PROT</name>
<protein>
    <recommendedName>
        <fullName evidence="1">Glycosyltransferase 2-like domain-containing protein</fullName>
    </recommendedName>
</protein>
<dbReference type="eggNOG" id="COG0463">
    <property type="taxonomic scope" value="Bacteria"/>
</dbReference>
<evidence type="ECO:0000259" key="1">
    <source>
        <dbReference type="Pfam" id="PF00535"/>
    </source>
</evidence>
<dbReference type="AlphaFoldDB" id="J9DJM0"/>
<accession>J9DJM0</accession>
<proteinExistence type="predicted"/>
<dbReference type="GO" id="GO:0016758">
    <property type="term" value="F:hexosyltransferase activity"/>
    <property type="evidence" value="ECO:0007669"/>
    <property type="project" value="UniProtKB-ARBA"/>
</dbReference>
<dbReference type="InterPro" id="IPR029044">
    <property type="entry name" value="Nucleotide-diphossugar_trans"/>
</dbReference>
<feature type="domain" description="Glycosyltransferase 2-like" evidence="1">
    <location>
        <begin position="8"/>
        <end position="163"/>
    </location>
</feature>
<sequence>MNHGLVDVVVPVFNPGSEFRETMASITGQSYRNLRIIVVDDGSNEEASGYIRSICDLDERIELTRLSKNQGGGAARNLALTISSAPYVAFCDADDRWPLNKIETQISLLRSGADFTHTDMRELTLLPDRCDYRWRVSKEIIALDDFLETTGIFCSSVVLRREIIQGARFGSMKARHPFKFWCHILSRGYKSVRAPGCYFDYVKREQSVSSNKFKMLFYTLSAYVFYVPDKRKAFKKAVRRFERYLRDRK</sequence>
<dbReference type="STRING" id="1220535.IMCC14465_05050"/>
<reference evidence="2 3" key="1">
    <citation type="journal article" date="2012" name="J. Bacteriol.">
        <title>Genome Sequence of Strain IMCC14465, Isolated from the East Sea, Belonging to the PS1 Clade of Alphaproteobacteria.</title>
        <authorList>
            <person name="Yang S.J."/>
            <person name="Kang I."/>
            <person name="Cho J.C."/>
        </authorList>
    </citation>
    <scope>NUCLEOTIDE SEQUENCE [LARGE SCALE GENOMIC DNA]</scope>
    <source>
        <strain evidence="2 3">IMCC14465</strain>
    </source>
</reference>